<dbReference type="OrthoDB" id="10058133at2759"/>
<dbReference type="AlphaFoldDB" id="A0A4Z2IFM0"/>
<dbReference type="EMBL" id="SRLO01000090">
    <property type="protein sequence ID" value="TNN76748.1"/>
    <property type="molecule type" value="Genomic_DNA"/>
</dbReference>
<feature type="region of interest" description="Disordered" evidence="3">
    <location>
        <begin position="1"/>
        <end position="52"/>
    </location>
</feature>
<dbReference type="PANTHER" id="PTHR15635">
    <property type="entry name" value="COILED-COIL DOMAIN CONTAINING PROTEIN 9"/>
    <property type="match status" value="1"/>
</dbReference>
<gene>
    <name evidence="4" type="primary">Ccdc9</name>
    <name evidence="4" type="ORF">EYF80_012997</name>
</gene>
<evidence type="ECO:0000313" key="4">
    <source>
        <dbReference type="EMBL" id="TNN76748.1"/>
    </source>
</evidence>
<feature type="compositionally biased region" description="Basic and acidic residues" evidence="3">
    <location>
        <begin position="10"/>
        <end position="43"/>
    </location>
</feature>
<protein>
    <submittedName>
        <fullName evidence="4">Coiled-coil domain-containing protein 9</fullName>
    </submittedName>
</protein>
<evidence type="ECO:0000256" key="3">
    <source>
        <dbReference type="SAM" id="MobiDB-lite"/>
    </source>
</evidence>
<name>A0A4Z2IFM0_9TELE</name>
<dbReference type="Pfam" id="PF15266">
    <property type="entry name" value="DUF4594"/>
    <property type="match status" value="1"/>
</dbReference>
<keyword evidence="1" id="KW-0597">Phosphoprotein</keyword>
<evidence type="ECO:0000313" key="5">
    <source>
        <dbReference type="Proteomes" id="UP000314294"/>
    </source>
</evidence>
<organism evidence="4 5">
    <name type="scientific">Liparis tanakae</name>
    <name type="common">Tanaka's snailfish</name>
    <dbReference type="NCBI Taxonomy" id="230148"/>
    <lineage>
        <taxon>Eukaryota</taxon>
        <taxon>Metazoa</taxon>
        <taxon>Chordata</taxon>
        <taxon>Craniata</taxon>
        <taxon>Vertebrata</taxon>
        <taxon>Euteleostomi</taxon>
        <taxon>Actinopterygii</taxon>
        <taxon>Neopterygii</taxon>
        <taxon>Teleostei</taxon>
        <taxon>Neoteleostei</taxon>
        <taxon>Acanthomorphata</taxon>
        <taxon>Eupercaria</taxon>
        <taxon>Perciformes</taxon>
        <taxon>Cottioidei</taxon>
        <taxon>Cottales</taxon>
        <taxon>Liparidae</taxon>
        <taxon>Liparis</taxon>
    </lineage>
</organism>
<evidence type="ECO:0000256" key="2">
    <source>
        <dbReference type="ARBA" id="ARBA00023054"/>
    </source>
</evidence>
<keyword evidence="5" id="KW-1185">Reference proteome</keyword>
<sequence>MNEEMEQIAEYERGQRPDGDKLIRNFLDDPRRSGPAPDIDRKEGSRRHVRNWGGLDFDNVKTRAELEKEWTSRRPGPKGSSDMTMSMTGRERAEYLRWKKEREEIDEERLARHRNATGQWKREWDAQKTENMFKEDPYRIWTNEHLRARGRNSRTEPQGRASDDGKRPPKASTFGDFLSQGRSPGQRGDRGGGRGRGQKPSYR</sequence>
<evidence type="ECO:0000256" key="1">
    <source>
        <dbReference type="ARBA" id="ARBA00022553"/>
    </source>
</evidence>
<dbReference type="Proteomes" id="UP000314294">
    <property type="component" value="Unassembled WGS sequence"/>
</dbReference>
<dbReference type="PANTHER" id="PTHR15635:SF11">
    <property type="entry name" value="COILED-COIL DOMAIN-CONTAINING PROTEIN 9"/>
    <property type="match status" value="1"/>
</dbReference>
<keyword evidence="2" id="KW-0175">Coiled coil</keyword>
<comment type="caution">
    <text evidence="4">The sequence shown here is derived from an EMBL/GenBank/DDBJ whole genome shotgun (WGS) entry which is preliminary data.</text>
</comment>
<feature type="region of interest" description="Disordered" evidence="3">
    <location>
        <begin position="115"/>
        <end position="203"/>
    </location>
</feature>
<feature type="region of interest" description="Disordered" evidence="3">
    <location>
        <begin position="66"/>
        <end position="91"/>
    </location>
</feature>
<reference evidence="4 5" key="1">
    <citation type="submission" date="2019-03" db="EMBL/GenBank/DDBJ databases">
        <title>First draft genome of Liparis tanakae, snailfish: a comprehensive survey of snailfish specific genes.</title>
        <authorList>
            <person name="Kim W."/>
            <person name="Song I."/>
            <person name="Jeong J.-H."/>
            <person name="Kim D."/>
            <person name="Kim S."/>
            <person name="Ryu S."/>
            <person name="Song J.Y."/>
            <person name="Lee S.K."/>
        </authorList>
    </citation>
    <scope>NUCLEOTIDE SEQUENCE [LARGE SCALE GENOMIC DNA]</scope>
    <source>
        <tissue evidence="4">Muscle</tissue>
    </source>
</reference>
<accession>A0A4Z2IFM0</accession>
<proteinExistence type="predicted"/>
<dbReference type="InterPro" id="IPR029336">
    <property type="entry name" value="DUF4594"/>
</dbReference>
<feature type="compositionally biased region" description="Basic and acidic residues" evidence="3">
    <location>
        <begin position="120"/>
        <end position="147"/>
    </location>
</feature>